<name>A0A336KLK5_CULSO</name>
<keyword evidence="4 10" id="KW-0863">Zinc-finger</keyword>
<keyword evidence="8" id="KW-0804">Transcription</keyword>
<feature type="binding site" evidence="11">
    <location>
        <position position="59"/>
    </location>
    <ligand>
        <name>Zn(2+)</name>
        <dbReference type="ChEBI" id="CHEBI:29105"/>
    </ligand>
</feature>
<dbReference type="GO" id="GO:0008270">
    <property type="term" value="F:zinc ion binding"/>
    <property type="evidence" value="ECO:0007669"/>
    <property type="project" value="UniProtKB-UniRule"/>
</dbReference>
<dbReference type="PROSITE" id="PS00028">
    <property type="entry name" value="ZINC_FINGER_C2H2_1"/>
    <property type="match status" value="5"/>
</dbReference>
<dbReference type="PANTHER" id="PTHR16515">
    <property type="entry name" value="PR DOMAIN ZINC FINGER PROTEIN"/>
    <property type="match status" value="1"/>
</dbReference>
<dbReference type="Gene3D" id="3.30.160.60">
    <property type="entry name" value="Classic Zinc Finger"/>
    <property type="match status" value="4"/>
</dbReference>
<dbReference type="EMBL" id="UFQT01000603">
    <property type="protein sequence ID" value="SSX25648.1"/>
    <property type="molecule type" value="Genomic_DNA"/>
</dbReference>
<evidence type="ECO:0000256" key="7">
    <source>
        <dbReference type="ARBA" id="ARBA00023125"/>
    </source>
</evidence>
<dbReference type="GO" id="GO:0005634">
    <property type="term" value="C:nucleus"/>
    <property type="evidence" value="ECO:0007669"/>
    <property type="project" value="UniProtKB-SubCell"/>
</dbReference>
<reference evidence="15" key="2">
    <citation type="submission" date="2018-07" db="EMBL/GenBank/DDBJ databases">
        <authorList>
            <person name="Quirk P.G."/>
            <person name="Krulwich T.A."/>
        </authorList>
    </citation>
    <scope>NUCLEOTIDE SEQUENCE</scope>
</reference>
<evidence type="ECO:0000313" key="15">
    <source>
        <dbReference type="EMBL" id="SSX25648.1"/>
    </source>
</evidence>
<dbReference type="PANTHER" id="PTHR16515:SF49">
    <property type="entry name" value="GASTRULA ZINC FINGER PROTEIN XLCGF49.1-LIKE-RELATED"/>
    <property type="match status" value="1"/>
</dbReference>
<organism evidence="14">
    <name type="scientific">Culicoides sonorensis</name>
    <name type="common">Biting midge</name>
    <dbReference type="NCBI Taxonomy" id="179676"/>
    <lineage>
        <taxon>Eukaryota</taxon>
        <taxon>Metazoa</taxon>
        <taxon>Ecdysozoa</taxon>
        <taxon>Arthropoda</taxon>
        <taxon>Hexapoda</taxon>
        <taxon>Insecta</taxon>
        <taxon>Pterygota</taxon>
        <taxon>Neoptera</taxon>
        <taxon>Endopterygota</taxon>
        <taxon>Diptera</taxon>
        <taxon>Nematocera</taxon>
        <taxon>Chironomoidea</taxon>
        <taxon>Ceratopogonidae</taxon>
        <taxon>Ceratopogoninae</taxon>
        <taxon>Culicoides</taxon>
        <taxon>Monoculicoides</taxon>
    </lineage>
</organism>
<dbReference type="Gene3D" id="3.40.1800.20">
    <property type="match status" value="1"/>
</dbReference>
<dbReference type="PROSITE" id="PS50157">
    <property type="entry name" value="ZINC_FINGER_C2H2_2"/>
    <property type="match status" value="4"/>
</dbReference>
<dbReference type="Pfam" id="PF07776">
    <property type="entry name" value="zf-AD"/>
    <property type="match status" value="1"/>
</dbReference>
<evidence type="ECO:0000256" key="2">
    <source>
        <dbReference type="ARBA" id="ARBA00022723"/>
    </source>
</evidence>
<evidence type="ECO:0000256" key="8">
    <source>
        <dbReference type="ARBA" id="ARBA00023163"/>
    </source>
</evidence>
<keyword evidence="3" id="KW-0677">Repeat</keyword>
<feature type="domain" description="C2H2-type" evidence="12">
    <location>
        <begin position="132"/>
        <end position="160"/>
    </location>
</feature>
<feature type="binding site" evidence="11">
    <location>
        <position position="15"/>
    </location>
    <ligand>
        <name>Zn(2+)</name>
        <dbReference type="ChEBI" id="CHEBI:29105"/>
    </ligand>
</feature>
<keyword evidence="6" id="KW-0805">Transcription regulation</keyword>
<dbReference type="InterPro" id="IPR036236">
    <property type="entry name" value="Znf_C2H2_sf"/>
</dbReference>
<feature type="domain" description="C2H2-type" evidence="12">
    <location>
        <begin position="309"/>
        <end position="337"/>
    </location>
</feature>
<evidence type="ECO:0000256" key="5">
    <source>
        <dbReference type="ARBA" id="ARBA00022833"/>
    </source>
</evidence>
<dbReference type="AlphaFoldDB" id="A0A336KLK5"/>
<keyword evidence="2 11" id="KW-0479">Metal-binding</keyword>
<evidence type="ECO:0000256" key="11">
    <source>
        <dbReference type="PROSITE-ProRule" id="PRU01263"/>
    </source>
</evidence>
<feature type="domain" description="ZAD" evidence="13">
    <location>
        <begin position="10"/>
        <end position="83"/>
    </location>
</feature>
<evidence type="ECO:0000259" key="12">
    <source>
        <dbReference type="PROSITE" id="PS50157"/>
    </source>
</evidence>
<evidence type="ECO:0000256" key="9">
    <source>
        <dbReference type="ARBA" id="ARBA00023242"/>
    </source>
</evidence>
<dbReference type="OMA" id="DCHEEDE"/>
<dbReference type="PROSITE" id="PS51915">
    <property type="entry name" value="ZAD"/>
    <property type="match status" value="1"/>
</dbReference>
<dbReference type="SUPFAM" id="SSF57716">
    <property type="entry name" value="Glucocorticoid receptor-like (DNA-binding domain)"/>
    <property type="match status" value="1"/>
</dbReference>
<gene>
    <name evidence="14" type="primary">CSON012627</name>
</gene>
<dbReference type="GO" id="GO:0003677">
    <property type="term" value="F:DNA binding"/>
    <property type="evidence" value="ECO:0007669"/>
    <property type="project" value="UniProtKB-KW"/>
</dbReference>
<accession>A0A336KLK5</accession>
<dbReference type="Pfam" id="PF00096">
    <property type="entry name" value="zf-C2H2"/>
    <property type="match status" value="2"/>
</dbReference>
<evidence type="ECO:0000256" key="6">
    <source>
        <dbReference type="ARBA" id="ARBA00023015"/>
    </source>
</evidence>
<dbReference type="InterPro" id="IPR050331">
    <property type="entry name" value="Zinc_finger"/>
</dbReference>
<dbReference type="SMART" id="SM00868">
    <property type="entry name" value="zf-AD"/>
    <property type="match status" value="1"/>
</dbReference>
<comment type="subcellular location">
    <subcellularLocation>
        <location evidence="1">Nucleus</location>
    </subcellularLocation>
</comment>
<keyword evidence="9" id="KW-0539">Nucleus</keyword>
<feature type="domain" description="C2H2-type" evidence="12">
    <location>
        <begin position="250"/>
        <end position="277"/>
    </location>
</feature>
<dbReference type="SUPFAM" id="SSF57667">
    <property type="entry name" value="beta-beta-alpha zinc fingers"/>
    <property type="match status" value="4"/>
</dbReference>
<evidence type="ECO:0000259" key="13">
    <source>
        <dbReference type="PROSITE" id="PS51915"/>
    </source>
</evidence>
<evidence type="ECO:0000256" key="1">
    <source>
        <dbReference type="ARBA" id="ARBA00004123"/>
    </source>
</evidence>
<dbReference type="EMBL" id="UFQS01000603">
    <property type="protein sequence ID" value="SSX05287.1"/>
    <property type="molecule type" value="Genomic_DNA"/>
</dbReference>
<feature type="binding site" evidence="11">
    <location>
        <position position="12"/>
    </location>
    <ligand>
        <name>Zn(2+)</name>
        <dbReference type="ChEBI" id="CHEBI:29105"/>
    </ligand>
</feature>
<reference evidence="14" key="1">
    <citation type="submission" date="2018-04" db="EMBL/GenBank/DDBJ databases">
        <authorList>
            <person name="Go L.Y."/>
            <person name="Mitchell J.A."/>
        </authorList>
    </citation>
    <scope>NUCLEOTIDE SEQUENCE</scope>
    <source>
        <tissue evidence="14">Whole organism</tissue>
    </source>
</reference>
<sequence>MEIKSKFTNNYCRLCLKNSIECSLIDKQEIKPEIIKDVTKLFRISLENKNLSSKICTECLSTVQNIKDYIDIVTENQEKLNSVEISVEPELETLIKVEEFFIKTENVDEPICHNEVQSSLPVNEPKKAPQYYECDICSQTFKRKIFLTQHMNKFHTTPVECEFCKKKYMSENFLKNHILAAHNDGLLTIKNYTFCEVCHDKPSFPTWEEMNEHYLENHKIQGFVKCCSKKFSSRNYFLRHLRVHNAPLDFTCVVCKKVMSKKIELKRHMTLHLPEEDKSFQCEKCERRFHLKRQLESHNKNVHETRDSVCCDICHKIFASRISYNQHFRLQHMEFTPEICPHCGKTAKSKRDMQTHIMGMHTNIPKQTCPICGVTVKYLQNHLRGHKEKNMNMICDICGFKTFQKNRISRHMMVHMDNQKFLSHVKRPMIY</sequence>
<feature type="domain" description="C2H2-type" evidence="12">
    <location>
        <begin position="280"/>
        <end position="308"/>
    </location>
</feature>
<evidence type="ECO:0000256" key="3">
    <source>
        <dbReference type="ARBA" id="ARBA00022737"/>
    </source>
</evidence>
<dbReference type="InterPro" id="IPR013087">
    <property type="entry name" value="Znf_C2H2_type"/>
</dbReference>
<evidence type="ECO:0000256" key="10">
    <source>
        <dbReference type="PROSITE-ProRule" id="PRU00042"/>
    </source>
</evidence>
<dbReference type="SMART" id="SM00355">
    <property type="entry name" value="ZnF_C2H2"/>
    <property type="match status" value="10"/>
</dbReference>
<evidence type="ECO:0000256" key="4">
    <source>
        <dbReference type="ARBA" id="ARBA00022771"/>
    </source>
</evidence>
<keyword evidence="5 11" id="KW-0862">Zinc</keyword>
<proteinExistence type="predicted"/>
<keyword evidence="7" id="KW-0238">DNA-binding</keyword>
<dbReference type="VEuPathDB" id="VectorBase:CSON012627"/>
<dbReference type="InterPro" id="IPR012934">
    <property type="entry name" value="Znf_AD"/>
</dbReference>
<feature type="binding site" evidence="11">
    <location>
        <position position="56"/>
    </location>
    <ligand>
        <name>Zn(2+)</name>
        <dbReference type="ChEBI" id="CHEBI:29105"/>
    </ligand>
</feature>
<protein>
    <submittedName>
        <fullName evidence="14">CSON012627 protein</fullName>
    </submittedName>
</protein>
<dbReference type="GO" id="GO:0010468">
    <property type="term" value="P:regulation of gene expression"/>
    <property type="evidence" value="ECO:0007669"/>
    <property type="project" value="TreeGrafter"/>
</dbReference>
<evidence type="ECO:0000313" key="14">
    <source>
        <dbReference type="EMBL" id="SSX05287.1"/>
    </source>
</evidence>